<feature type="non-terminal residue" evidence="2">
    <location>
        <position position="177"/>
    </location>
</feature>
<comment type="caution">
    <text evidence="2">The sequence shown here is derived from an EMBL/GenBank/DDBJ whole genome shotgun (WGS) entry which is preliminary data.</text>
</comment>
<dbReference type="Proteomes" id="UP000271974">
    <property type="component" value="Unassembled WGS sequence"/>
</dbReference>
<dbReference type="OrthoDB" id="204058at2759"/>
<organism evidence="2 3">
    <name type="scientific">Elysia chlorotica</name>
    <name type="common">Eastern emerald elysia</name>
    <name type="synonym">Sea slug</name>
    <dbReference type="NCBI Taxonomy" id="188477"/>
    <lineage>
        <taxon>Eukaryota</taxon>
        <taxon>Metazoa</taxon>
        <taxon>Spiralia</taxon>
        <taxon>Lophotrochozoa</taxon>
        <taxon>Mollusca</taxon>
        <taxon>Gastropoda</taxon>
        <taxon>Heterobranchia</taxon>
        <taxon>Euthyneura</taxon>
        <taxon>Panpulmonata</taxon>
        <taxon>Sacoglossa</taxon>
        <taxon>Placobranchoidea</taxon>
        <taxon>Plakobranchidae</taxon>
        <taxon>Elysia</taxon>
    </lineage>
</organism>
<dbReference type="AlphaFoldDB" id="A0A433SWP6"/>
<gene>
    <name evidence="2" type="ORF">EGW08_018554</name>
</gene>
<sequence>MIREGCTASQGNGKVMCVGLACIDLVNVVASFPQEDSDKRGERYYWQRGGNANNDCTVLTKLSMPCDFMGVLGTRGAEARWIAEDFEKYGISTDHCVRKDVQCSIATIILSIEGGTRTIVFYPRDQPQLTFEEFNKEFNGDFSSYSWIHFELTSNVSDVCSMMDSVCASKGRQNPEY</sequence>
<dbReference type="InterPro" id="IPR052562">
    <property type="entry name" value="Ketohexokinase-related"/>
</dbReference>
<dbReference type="InterPro" id="IPR011611">
    <property type="entry name" value="PfkB_dom"/>
</dbReference>
<dbReference type="InterPro" id="IPR029056">
    <property type="entry name" value="Ribokinase-like"/>
</dbReference>
<dbReference type="GO" id="GO:0006796">
    <property type="term" value="P:phosphate-containing compound metabolic process"/>
    <property type="evidence" value="ECO:0007669"/>
    <property type="project" value="UniProtKB-ARBA"/>
</dbReference>
<proteinExistence type="predicted"/>
<evidence type="ECO:0000313" key="2">
    <source>
        <dbReference type="EMBL" id="RUS73692.1"/>
    </source>
</evidence>
<name>A0A433SWP6_ELYCH</name>
<dbReference type="SUPFAM" id="SSF53613">
    <property type="entry name" value="Ribokinase-like"/>
    <property type="match status" value="1"/>
</dbReference>
<dbReference type="Gene3D" id="3.40.1190.20">
    <property type="match status" value="1"/>
</dbReference>
<dbReference type="PANTHER" id="PTHR42774">
    <property type="entry name" value="PHOSPHOTRANSFERASE SYSTEM TRANSPORT PROTEIN"/>
    <property type="match status" value="1"/>
</dbReference>
<dbReference type="Pfam" id="PF00294">
    <property type="entry name" value="PfkB"/>
    <property type="match status" value="1"/>
</dbReference>
<keyword evidence="3" id="KW-1185">Reference proteome</keyword>
<protein>
    <recommendedName>
        <fullName evidence="1">Carbohydrate kinase PfkB domain-containing protein</fullName>
    </recommendedName>
</protein>
<reference evidence="2 3" key="1">
    <citation type="submission" date="2019-01" db="EMBL/GenBank/DDBJ databases">
        <title>A draft genome assembly of the solar-powered sea slug Elysia chlorotica.</title>
        <authorList>
            <person name="Cai H."/>
            <person name="Li Q."/>
            <person name="Fang X."/>
            <person name="Li J."/>
            <person name="Curtis N.E."/>
            <person name="Altenburger A."/>
            <person name="Shibata T."/>
            <person name="Feng M."/>
            <person name="Maeda T."/>
            <person name="Schwartz J.A."/>
            <person name="Shigenobu S."/>
            <person name="Lundholm N."/>
            <person name="Nishiyama T."/>
            <person name="Yang H."/>
            <person name="Hasebe M."/>
            <person name="Li S."/>
            <person name="Pierce S.K."/>
            <person name="Wang J."/>
        </authorList>
    </citation>
    <scope>NUCLEOTIDE SEQUENCE [LARGE SCALE GENOMIC DNA]</scope>
    <source>
        <strain evidence="2">EC2010</strain>
        <tissue evidence="2">Whole organism of an adult</tissue>
    </source>
</reference>
<evidence type="ECO:0000259" key="1">
    <source>
        <dbReference type="Pfam" id="PF00294"/>
    </source>
</evidence>
<dbReference type="STRING" id="188477.A0A433SWP6"/>
<accession>A0A433SWP6</accession>
<evidence type="ECO:0000313" key="3">
    <source>
        <dbReference type="Proteomes" id="UP000271974"/>
    </source>
</evidence>
<dbReference type="PANTHER" id="PTHR42774:SF3">
    <property type="entry name" value="KETOHEXOKINASE"/>
    <property type="match status" value="1"/>
</dbReference>
<feature type="domain" description="Carbohydrate kinase PfkB" evidence="1">
    <location>
        <begin position="14"/>
        <end position="151"/>
    </location>
</feature>
<dbReference type="EMBL" id="RQTK01000910">
    <property type="protein sequence ID" value="RUS73692.1"/>
    <property type="molecule type" value="Genomic_DNA"/>
</dbReference>